<organism evidence="1 2">
    <name type="scientific">Natrinema hispanicum</name>
    <dbReference type="NCBI Taxonomy" id="392421"/>
    <lineage>
        <taxon>Archaea</taxon>
        <taxon>Methanobacteriati</taxon>
        <taxon>Methanobacteriota</taxon>
        <taxon>Stenosarchaea group</taxon>
        <taxon>Halobacteria</taxon>
        <taxon>Halobacteriales</taxon>
        <taxon>Natrialbaceae</taxon>
        <taxon>Natrinema</taxon>
    </lineage>
</organism>
<reference evidence="1 2" key="1">
    <citation type="submission" date="2019-02" db="EMBL/GenBank/DDBJ databases">
        <title>Genomic Encyclopedia of Archaeal and Bacterial Type Strains, Phase II (KMG-II): from individual species to whole genera.</title>
        <authorList>
            <person name="Goeker M."/>
        </authorList>
    </citation>
    <scope>NUCLEOTIDE SEQUENCE [LARGE SCALE GENOMIC DNA]</scope>
    <source>
        <strain evidence="1 2">DSM 18328</strain>
    </source>
</reference>
<proteinExistence type="predicted"/>
<dbReference type="Proteomes" id="UP000291097">
    <property type="component" value="Unassembled WGS sequence"/>
</dbReference>
<evidence type="ECO:0000313" key="2">
    <source>
        <dbReference type="Proteomes" id="UP000291097"/>
    </source>
</evidence>
<protein>
    <submittedName>
        <fullName evidence="1">Uncharacterized protein</fullName>
    </submittedName>
</protein>
<gene>
    <name evidence="1" type="ORF">BDK88_4125</name>
</gene>
<name>A0A482Y7H6_9EURY</name>
<dbReference type="EMBL" id="SHMP01000009">
    <property type="protein sequence ID" value="RZV06166.1"/>
    <property type="molecule type" value="Genomic_DNA"/>
</dbReference>
<dbReference type="AlphaFoldDB" id="A0A482Y7H6"/>
<evidence type="ECO:0000313" key="1">
    <source>
        <dbReference type="EMBL" id="RZV06166.1"/>
    </source>
</evidence>
<comment type="caution">
    <text evidence="1">The sequence shown here is derived from an EMBL/GenBank/DDBJ whole genome shotgun (WGS) entry which is preliminary data.</text>
</comment>
<accession>A0A482Y7H6</accession>
<sequence length="42" mass="4756">MAIAPDDGDCGQRRVWPVTDVFMRETSQDACNGFCQYNTRNS</sequence>